<evidence type="ECO:0000313" key="1">
    <source>
        <dbReference type="EMBL" id="VDP13569.1"/>
    </source>
</evidence>
<evidence type="ECO:0000313" key="2">
    <source>
        <dbReference type="Proteomes" id="UP000270296"/>
    </source>
</evidence>
<dbReference type="AlphaFoldDB" id="A0A183IVC7"/>
<sequence>MNILRESISSTSSTLTERFRVNHEVFEPSPEVLQSFTAYMKEKIRCRLRVDCDYEKKKFPHSESVFKP</sequence>
<dbReference type="EMBL" id="UZAM01010749">
    <property type="protein sequence ID" value="VDP13569.1"/>
    <property type="molecule type" value="Genomic_DNA"/>
</dbReference>
<reference evidence="1 2" key="2">
    <citation type="submission" date="2018-11" db="EMBL/GenBank/DDBJ databases">
        <authorList>
            <consortium name="Pathogen Informatics"/>
        </authorList>
    </citation>
    <scope>NUCLEOTIDE SEQUENCE [LARGE SCALE GENOMIC DNA]</scope>
</reference>
<reference evidence="3" key="1">
    <citation type="submission" date="2016-06" db="UniProtKB">
        <authorList>
            <consortium name="WormBaseParasite"/>
        </authorList>
    </citation>
    <scope>IDENTIFICATION</scope>
</reference>
<accession>A0A183IVC7</accession>
<proteinExistence type="predicted"/>
<gene>
    <name evidence="1" type="ORF">SBAD_LOCUS7574</name>
</gene>
<evidence type="ECO:0000313" key="3">
    <source>
        <dbReference type="WBParaSite" id="SBAD_0000786301-mRNA-1"/>
    </source>
</evidence>
<protein>
    <submittedName>
        <fullName evidence="3">2-oxoisovalerate dehydrogenase subunit alpha</fullName>
    </submittedName>
</protein>
<organism evidence="3">
    <name type="scientific">Soboliphyme baturini</name>
    <dbReference type="NCBI Taxonomy" id="241478"/>
    <lineage>
        <taxon>Eukaryota</taxon>
        <taxon>Metazoa</taxon>
        <taxon>Ecdysozoa</taxon>
        <taxon>Nematoda</taxon>
        <taxon>Enoplea</taxon>
        <taxon>Dorylaimia</taxon>
        <taxon>Dioctophymatida</taxon>
        <taxon>Dioctophymatoidea</taxon>
        <taxon>Soboliphymatidae</taxon>
        <taxon>Soboliphyme</taxon>
    </lineage>
</organism>
<keyword evidence="2" id="KW-1185">Reference proteome</keyword>
<name>A0A183IVC7_9BILA</name>
<dbReference type="Proteomes" id="UP000270296">
    <property type="component" value="Unassembled WGS sequence"/>
</dbReference>
<dbReference type="WBParaSite" id="SBAD_0000786301-mRNA-1">
    <property type="protein sequence ID" value="SBAD_0000786301-mRNA-1"/>
    <property type="gene ID" value="SBAD_0000786301"/>
</dbReference>